<dbReference type="InterPro" id="IPR006941">
    <property type="entry name" value="RNase_CAF1"/>
</dbReference>
<evidence type="ECO:0008006" key="6">
    <source>
        <dbReference type="Google" id="ProtNLM"/>
    </source>
</evidence>
<dbReference type="GO" id="GO:0005634">
    <property type="term" value="C:nucleus"/>
    <property type="evidence" value="ECO:0007669"/>
    <property type="project" value="TreeGrafter"/>
</dbReference>
<dbReference type="InterPro" id="IPR012337">
    <property type="entry name" value="RNaseH-like_sf"/>
</dbReference>
<dbReference type="GO" id="GO:0000289">
    <property type="term" value="P:nuclear-transcribed mRNA poly(A) tail shortening"/>
    <property type="evidence" value="ECO:0007669"/>
    <property type="project" value="TreeGrafter"/>
</dbReference>
<dbReference type="GO" id="GO:1990432">
    <property type="term" value="P:siRNA 3'-end processing"/>
    <property type="evidence" value="ECO:0007669"/>
    <property type="project" value="TreeGrafter"/>
</dbReference>
<gene>
    <name evidence="4" type="ORF">FH972_026706</name>
</gene>
<protein>
    <recommendedName>
        <fullName evidence="6">CAF1-domain-containing protein</fullName>
    </recommendedName>
</protein>
<evidence type="ECO:0000256" key="2">
    <source>
        <dbReference type="ARBA" id="ARBA00008372"/>
    </source>
</evidence>
<dbReference type="EMBL" id="VIBQ01000107">
    <property type="protein sequence ID" value="KAB8801884.1"/>
    <property type="molecule type" value="Genomic_DNA"/>
</dbReference>
<dbReference type="AlphaFoldDB" id="A0A5N6L4T5"/>
<comment type="similarity">
    <text evidence="2">Belongs to the CAF1 family.</text>
</comment>
<dbReference type="InterPro" id="IPR036397">
    <property type="entry name" value="RNaseH_sf"/>
</dbReference>
<evidence type="ECO:0000313" key="5">
    <source>
        <dbReference type="Proteomes" id="UP000327013"/>
    </source>
</evidence>
<comment type="caution">
    <text evidence="4">The sequence shown here is derived from an EMBL/GenBank/DDBJ whole genome shotgun (WGS) entry which is preliminary data.</text>
</comment>
<feature type="region of interest" description="Disordered" evidence="3">
    <location>
        <begin position="413"/>
        <end position="458"/>
    </location>
</feature>
<accession>A0A5N6L4T5</accession>
<dbReference type="Gene3D" id="3.30.420.10">
    <property type="entry name" value="Ribonuclease H-like superfamily/Ribonuclease H"/>
    <property type="match status" value="3"/>
</dbReference>
<evidence type="ECO:0000256" key="3">
    <source>
        <dbReference type="SAM" id="MobiDB-lite"/>
    </source>
</evidence>
<keyword evidence="5" id="KW-1185">Reference proteome</keyword>
<dbReference type="Proteomes" id="UP000327013">
    <property type="component" value="Unassembled WGS sequence"/>
</dbReference>
<dbReference type="GO" id="GO:0003723">
    <property type="term" value="F:RNA binding"/>
    <property type="evidence" value="ECO:0007669"/>
    <property type="project" value="TreeGrafter"/>
</dbReference>
<organism evidence="4 5">
    <name type="scientific">Carpinus fangiana</name>
    <dbReference type="NCBI Taxonomy" id="176857"/>
    <lineage>
        <taxon>Eukaryota</taxon>
        <taxon>Viridiplantae</taxon>
        <taxon>Streptophyta</taxon>
        <taxon>Embryophyta</taxon>
        <taxon>Tracheophyta</taxon>
        <taxon>Spermatophyta</taxon>
        <taxon>Magnoliopsida</taxon>
        <taxon>eudicotyledons</taxon>
        <taxon>Gunneridae</taxon>
        <taxon>Pentapetalae</taxon>
        <taxon>rosids</taxon>
        <taxon>fabids</taxon>
        <taxon>Fagales</taxon>
        <taxon>Betulaceae</taxon>
        <taxon>Carpinus</taxon>
    </lineage>
</organism>
<name>A0A5N6L4T5_9ROSI</name>
<evidence type="ECO:0000256" key="1">
    <source>
        <dbReference type="ARBA" id="ARBA00001968"/>
    </source>
</evidence>
<feature type="compositionally biased region" description="Low complexity" evidence="3">
    <location>
        <begin position="423"/>
        <end position="433"/>
    </location>
</feature>
<dbReference type="InterPro" id="IPR051181">
    <property type="entry name" value="CAF1_poly(A)_ribonucleases"/>
</dbReference>
<dbReference type="Pfam" id="PF04857">
    <property type="entry name" value="CAF1"/>
    <property type="match status" value="1"/>
</dbReference>
<dbReference type="PANTHER" id="PTHR15092:SF22">
    <property type="entry name" value="POLY(A)-SPECIFIC RIBONUCLEASE PNLDC1"/>
    <property type="match status" value="1"/>
</dbReference>
<sequence length="482" mass="55146">MDIQRADFAEKLPTILKHISEAHFLSFDLELSGIPDQRRNRGNGPKSLAERYKELKIAAETYHILQVGLTCVEEDRTNAKYVVRSYNFNISPLVDEQLDLDRDFTYSTSAVSFLLRHSYNMASPFAAGIPYLTRAETHPAMENALARWDKQAIPDIKIKADDTKALNFMKRVRKEVDIWQKTKLPHKDYYDIVGVPVQDGDTTDATSLNRFEKRLVHQIVRAEYPTLQTFSRTEGVQVQPLDEEEQKRIKETLQQRLNNTLFNQVGFRWVAEAMAGGDLFGLDLDALGYIQGENEPKSREAFERRINTLRNTLAERKKVLIGHNCLLDLIYFFKTFYGPLPETVEEFQQQVEQALTELEVPVFENGSEHASYEDSEQYHEAGFDSYITAKVFLKLAAKIASEHPQTWTLADASSALQDKDQRSSPSSAIPSKSEQIKSTGLPNKIFHKNPYDGLADLEDEEDGGLQRLQQFLRQVMRSLKES</sequence>
<dbReference type="OrthoDB" id="1432093at2759"/>
<reference evidence="4 5" key="1">
    <citation type="submission" date="2019-06" db="EMBL/GenBank/DDBJ databases">
        <title>A chromosomal-level reference genome of Carpinus fangiana (Coryloideae, Betulaceae).</title>
        <authorList>
            <person name="Yang X."/>
            <person name="Wang Z."/>
            <person name="Zhang L."/>
            <person name="Hao G."/>
            <person name="Liu J."/>
            <person name="Yang Y."/>
        </authorList>
    </citation>
    <scope>NUCLEOTIDE SEQUENCE [LARGE SCALE GENOMIC DNA]</scope>
    <source>
        <strain evidence="4">Cfa_2016G</strain>
        <tissue evidence="4">Leaf</tissue>
    </source>
</reference>
<dbReference type="GO" id="GO:0000175">
    <property type="term" value="F:3'-5'-RNA exonuclease activity"/>
    <property type="evidence" value="ECO:0007669"/>
    <property type="project" value="TreeGrafter"/>
</dbReference>
<dbReference type="GO" id="GO:1990431">
    <property type="term" value="P:priRNA 3'-end processing"/>
    <property type="evidence" value="ECO:0007669"/>
    <property type="project" value="TreeGrafter"/>
</dbReference>
<evidence type="ECO:0000313" key="4">
    <source>
        <dbReference type="EMBL" id="KAB8801884.1"/>
    </source>
</evidence>
<proteinExistence type="inferred from homology"/>
<dbReference type="SUPFAM" id="SSF53098">
    <property type="entry name" value="Ribonuclease H-like"/>
    <property type="match status" value="1"/>
</dbReference>
<comment type="cofactor">
    <cofactor evidence="1">
        <name>a divalent metal cation</name>
        <dbReference type="ChEBI" id="CHEBI:60240"/>
    </cofactor>
</comment>
<dbReference type="PANTHER" id="PTHR15092">
    <property type="entry name" value="POLY A -SPECIFIC RIBONUCLEASE/TARGET OF EGR1, MEMBER 1"/>
    <property type="match status" value="1"/>
</dbReference>